<dbReference type="InterPro" id="IPR020846">
    <property type="entry name" value="MFS_dom"/>
</dbReference>
<feature type="compositionally biased region" description="Low complexity" evidence="6">
    <location>
        <begin position="37"/>
        <end position="51"/>
    </location>
</feature>
<feature type="transmembrane region" description="Helical" evidence="7">
    <location>
        <begin position="303"/>
        <end position="321"/>
    </location>
</feature>
<dbReference type="CDD" id="cd17502">
    <property type="entry name" value="MFS_Azr1_MDR_like"/>
    <property type="match status" value="1"/>
</dbReference>
<dbReference type="PANTHER" id="PTHR23501:SF102">
    <property type="entry name" value="DRUG TRANSPORTER, PUTATIVE (AFU_ORTHOLOGUE AFUA_3G08530)-RELATED"/>
    <property type="match status" value="1"/>
</dbReference>
<dbReference type="Proteomes" id="UP001610563">
    <property type="component" value="Unassembled WGS sequence"/>
</dbReference>
<feature type="domain" description="Major facilitator superfamily (MFS) profile" evidence="8">
    <location>
        <begin position="57"/>
        <end position="537"/>
    </location>
</feature>
<feature type="transmembrane region" description="Helical" evidence="7">
    <location>
        <begin position="179"/>
        <end position="198"/>
    </location>
</feature>
<evidence type="ECO:0000256" key="6">
    <source>
        <dbReference type="SAM" id="MobiDB-lite"/>
    </source>
</evidence>
<feature type="region of interest" description="Disordered" evidence="6">
    <location>
        <begin position="31"/>
        <end position="51"/>
    </location>
</feature>
<feature type="transmembrane region" description="Helical" evidence="7">
    <location>
        <begin position="341"/>
        <end position="360"/>
    </location>
</feature>
<feature type="transmembrane region" description="Helical" evidence="7">
    <location>
        <begin position="92"/>
        <end position="110"/>
    </location>
</feature>
<dbReference type="EMBL" id="JBFTWV010000016">
    <property type="protein sequence ID" value="KAL2797952.1"/>
    <property type="molecule type" value="Genomic_DNA"/>
</dbReference>
<feature type="transmembrane region" description="Helical" evidence="7">
    <location>
        <begin position="430"/>
        <end position="453"/>
    </location>
</feature>
<organism evidence="9 10">
    <name type="scientific">Aspergillus keveii</name>
    <dbReference type="NCBI Taxonomy" id="714993"/>
    <lineage>
        <taxon>Eukaryota</taxon>
        <taxon>Fungi</taxon>
        <taxon>Dikarya</taxon>
        <taxon>Ascomycota</taxon>
        <taxon>Pezizomycotina</taxon>
        <taxon>Eurotiomycetes</taxon>
        <taxon>Eurotiomycetidae</taxon>
        <taxon>Eurotiales</taxon>
        <taxon>Aspergillaceae</taxon>
        <taxon>Aspergillus</taxon>
        <taxon>Aspergillus subgen. Nidulantes</taxon>
    </lineage>
</organism>
<dbReference type="PROSITE" id="PS50850">
    <property type="entry name" value="MFS"/>
    <property type="match status" value="1"/>
</dbReference>
<keyword evidence="5 7" id="KW-0472">Membrane</keyword>
<evidence type="ECO:0000256" key="7">
    <source>
        <dbReference type="SAM" id="Phobius"/>
    </source>
</evidence>
<dbReference type="PANTHER" id="PTHR23501">
    <property type="entry name" value="MAJOR FACILITATOR SUPERFAMILY"/>
    <property type="match status" value="1"/>
</dbReference>
<feature type="transmembrane region" description="Helical" evidence="7">
    <location>
        <begin position="122"/>
        <end position="140"/>
    </location>
</feature>
<sequence length="574" mass="60608">MSTTLEITQVSSFSATKYVANNSTSLTLTGADNANGAHATTTPPGAPRPTSTTTALTMMSLCLSSLLSALDLTIVTPAIPTIVSTLKSASRFIWIGSAYTLAHAAITPVWGAVSDIWGRKPIILIAMAVFLIGGLVCALARHMETLIVGRAIQGLGGSGMGTMVNIVVCDMFSLRDRGLYLAITSLVWAVGSAVGPVLGGVFTTRLSWRWCFWINLPVGAVSFLVLLFFMKVPNPRTPIAAGLKVIDWTGSVLIIGGSLMSSATVICLLVFGTAVMALFKVNEWKIAKNPIIPLWLFNSPSKAAPYVVFACNSYVFIGQAYYLPLYAQSVLAASALTSGLYLLPLIVSCSLAAAATGVFIQQTGKYLPVMYIAQGFLVLGSGLLVSLDFESNITKLVIFQILVGIGVGMNIDVPILAAQAATSVRDTATVTATMGFVRSLSTAVSVVVGGVIFQNQMNAKNDGLAGQLGESSALARQFNGDLAASSVEDIGTIGLSGEQEAIVRKTYFEALRIVWVMYVAFAGLATFLNLFVRAHKLRNENEGAVLGADRARPQAPSSNEAEGVELRDASENQH</sequence>
<dbReference type="Pfam" id="PF07690">
    <property type="entry name" value="MFS_1"/>
    <property type="match status" value="1"/>
</dbReference>
<comment type="subcellular location">
    <subcellularLocation>
        <location evidence="1">Membrane</location>
        <topology evidence="1">Multi-pass membrane protein</topology>
    </subcellularLocation>
</comment>
<accession>A0ABR4GFX8</accession>
<feature type="transmembrane region" description="Helical" evidence="7">
    <location>
        <begin position="513"/>
        <end position="532"/>
    </location>
</feature>
<dbReference type="InterPro" id="IPR036259">
    <property type="entry name" value="MFS_trans_sf"/>
</dbReference>
<dbReference type="Gene3D" id="1.20.1720.10">
    <property type="entry name" value="Multidrug resistance protein D"/>
    <property type="match status" value="1"/>
</dbReference>
<dbReference type="PRINTS" id="PR01036">
    <property type="entry name" value="TCRTETB"/>
</dbReference>
<proteinExistence type="inferred from homology"/>
<evidence type="ECO:0000256" key="4">
    <source>
        <dbReference type="ARBA" id="ARBA00022989"/>
    </source>
</evidence>
<evidence type="ECO:0000313" key="9">
    <source>
        <dbReference type="EMBL" id="KAL2797952.1"/>
    </source>
</evidence>
<feature type="transmembrane region" description="Helical" evidence="7">
    <location>
        <begin position="397"/>
        <end position="418"/>
    </location>
</feature>
<comment type="similarity">
    <text evidence="2">Belongs to the major facilitator superfamily. TCR/Tet family.</text>
</comment>
<evidence type="ECO:0000256" key="5">
    <source>
        <dbReference type="ARBA" id="ARBA00023136"/>
    </source>
</evidence>
<dbReference type="SUPFAM" id="SSF103473">
    <property type="entry name" value="MFS general substrate transporter"/>
    <property type="match status" value="1"/>
</dbReference>
<name>A0ABR4GFX8_9EURO</name>
<keyword evidence="3 7" id="KW-0812">Transmembrane</keyword>
<evidence type="ECO:0000259" key="8">
    <source>
        <dbReference type="PROSITE" id="PS50850"/>
    </source>
</evidence>
<keyword evidence="10" id="KW-1185">Reference proteome</keyword>
<protein>
    <submittedName>
        <fullName evidence="9">Major facilitator superfamily domain-containing protein</fullName>
    </submittedName>
</protein>
<feature type="transmembrane region" description="Helical" evidence="7">
    <location>
        <begin position="367"/>
        <end position="385"/>
    </location>
</feature>
<reference evidence="9 10" key="1">
    <citation type="submission" date="2024-07" db="EMBL/GenBank/DDBJ databases">
        <title>Section-level genome sequencing and comparative genomics of Aspergillus sections Usti and Cavernicolus.</title>
        <authorList>
            <consortium name="Lawrence Berkeley National Laboratory"/>
            <person name="Nybo J.L."/>
            <person name="Vesth T.C."/>
            <person name="Theobald S."/>
            <person name="Frisvad J.C."/>
            <person name="Larsen T.O."/>
            <person name="Kjaerboelling I."/>
            <person name="Rothschild-Mancinelli K."/>
            <person name="Lyhne E.K."/>
            <person name="Kogle M.E."/>
            <person name="Barry K."/>
            <person name="Clum A."/>
            <person name="Na H."/>
            <person name="Ledsgaard L."/>
            <person name="Lin J."/>
            <person name="Lipzen A."/>
            <person name="Kuo A."/>
            <person name="Riley R."/>
            <person name="Mondo S."/>
            <person name="Labutti K."/>
            <person name="Haridas S."/>
            <person name="Pangalinan J."/>
            <person name="Salamov A.A."/>
            <person name="Simmons B.A."/>
            <person name="Magnuson J.K."/>
            <person name="Chen J."/>
            <person name="Drula E."/>
            <person name="Henrissat B."/>
            <person name="Wiebenga A."/>
            <person name="Lubbers R.J."/>
            <person name="Gomes A.C."/>
            <person name="Makela M.R."/>
            <person name="Stajich J."/>
            <person name="Grigoriev I.V."/>
            <person name="Mortensen U.H."/>
            <person name="De Vries R.P."/>
            <person name="Baker S.E."/>
            <person name="Andersen M.R."/>
        </authorList>
    </citation>
    <scope>NUCLEOTIDE SEQUENCE [LARGE SCALE GENOMIC DNA]</scope>
    <source>
        <strain evidence="9 10">CBS 209.92</strain>
    </source>
</reference>
<feature type="compositionally biased region" description="Basic and acidic residues" evidence="6">
    <location>
        <begin position="564"/>
        <end position="574"/>
    </location>
</feature>
<feature type="transmembrane region" description="Helical" evidence="7">
    <location>
        <begin position="152"/>
        <end position="173"/>
    </location>
</feature>
<dbReference type="InterPro" id="IPR011701">
    <property type="entry name" value="MFS"/>
</dbReference>
<comment type="caution">
    <text evidence="9">The sequence shown here is derived from an EMBL/GenBank/DDBJ whole genome shotgun (WGS) entry which is preliminary data.</text>
</comment>
<gene>
    <name evidence="9" type="ORF">BJX66DRAFT_347846</name>
</gene>
<feature type="transmembrane region" description="Helical" evidence="7">
    <location>
        <begin position="210"/>
        <end position="230"/>
    </location>
</feature>
<evidence type="ECO:0000256" key="2">
    <source>
        <dbReference type="ARBA" id="ARBA00007520"/>
    </source>
</evidence>
<evidence type="ECO:0000256" key="1">
    <source>
        <dbReference type="ARBA" id="ARBA00004141"/>
    </source>
</evidence>
<dbReference type="Gene3D" id="1.20.1250.20">
    <property type="entry name" value="MFS general substrate transporter like domains"/>
    <property type="match status" value="1"/>
</dbReference>
<evidence type="ECO:0000313" key="10">
    <source>
        <dbReference type="Proteomes" id="UP001610563"/>
    </source>
</evidence>
<feature type="transmembrane region" description="Helical" evidence="7">
    <location>
        <begin position="58"/>
        <end position="80"/>
    </location>
</feature>
<evidence type="ECO:0000256" key="3">
    <source>
        <dbReference type="ARBA" id="ARBA00022692"/>
    </source>
</evidence>
<feature type="transmembrane region" description="Helical" evidence="7">
    <location>
        <begin position="250"/>
        <end position="279"/>
    </location>
</feature>
<keyword evidence="4 7" id="KW-1133">Transmembrane helix</keyword>
<feature type="region of interest" description="Disordered" evidence="6">
    <location>
        <begin position="547"/>
        <end position="574"/>
    </location>
</feature>